<protein>
    <submittedName>
        <fullName evidence="1">Uncharacterized protein</fullName>
    </submittedName>
</protein>
<comment type="caution">
    <text evidence="1">The sequence shown here is derived from an EMBL/GenBank/DDBJ whole genome shotgun (WGS) entry which is preliminary data.</text>
</comment>
<accession>A0ACC2WNW7</accession>
<organism evidence="1 2">
    <name type="scientific">Naganishia adeliensis</name>
    <dbReference type="NCBI Taxonomy" id="92952"/>
    <lineage>
        <taxon>Eukaryota</taxon>
        <taxon>Fungi</taxon>
        <taxon>Dikarya</taxon>
        <taxon>Basidiomycota</taxon>
        <taxon>Agaricomycotina</taxon>
        <taxon>Tremellomycetes</taxon>
        <taxon>Filobasidiales</taxon>
        <taxon>Filobasidiaceae</taxon>
        <taxon>Naganishia</taxon>
    </lineage>
</organism>
<proteinExistence type="predicted"/>
<dbReference type="EMBL" id="JASBWS010000014">
    <property type="protein sequence ID" value="KAJ9112786.1"/>
    <property type="molecule type" value="Genomic_DNA"/>
</dbReference>
<gene>
    <name evidence="1" type="ORF">QFC20_002113</name>
</gene>
<name>A0ACC2WNW7_9TREE</name>
<sequence length="383" mass="42082">MQTSANASNGIDPSGTSQEQSRFDTAIHKCSDTPLGSPSDLQSLASNTARIFKQRSPPSGPGEACIPPDSEEDANGNLLCSTAYVLPEDLKAVIAVLQKLSRRLTMQNPERGAIMESDVTGVRESLERLSSARGLSIEREQKERWLADLQQAVGDGERMLLSMSQKNPDPASRSSTETAPSSSSLCYPAGSAHSHVMDPSTAQAPFVAGTRLSTGGSQQNQSWRMGRISPTKILIKTSLGHLRKLSEALIGKKCGGRGCEWLAEIDDRFARDVLQVIEDTAHNDSVKRYMLRWLKHLSYAIEVLGNGREEEDLGKRCSDVITLRGTLGDNCGCEWISATLFAKRTWQHIHGCLLPSIQRNKQELRQIGLDERERKNASRRKKA</sequence>
<evidence type="ECO:0000313" key="1">
    <source>
        <dbReference type="EMBL" id="KAJ9112786.1"/>
    </source>
</evidence>
<evidence type="ECO:0000313" key="2">
    <source>
        <dbReference type="Proteomes" id="UP001230649"/>
    </source>
</evidence>
<keyword evidence="2" id="KW-1185">Reference proteome</keyword>
<reference evidence="1" key="1">
    <citation type="submission" date="2023-04" db="EMBL/GenBank/DDBJ databases">
        <title>Draft Genome sequencing of Naganishia species isolated from polar environments using Oxford Nanopore Technology.</title>
        <authorList>
            <person name="Leo P."/>
            <person name="Venkateswaran K."/>
        </authorList>
    </citation>
    <scope>NUCLEOTIDE SEQUENCE</scope>
    <source>
        <strain evidence="1">MNA-CCFEE 5262</strain>
    </source>
</reference>
<dbReference type="Proteomes" id="UP001230649">
    <property type="component" value="Unassembled WGS sequence"/>
</dbReference>